<reference evidence="3 4" key="1">
    <citation type="submission" date="2017-09" db="EMBL/GenBank/DDBJ databases">
        <title>WGS assembly of Aquilegia coerulea Goldsmith.</title>
        <authorList>
            <person name="Hodges S."/>
            <person name="Kramer E."/>
            <person name="Nordborg M."/>
            <person name="Tomkins J."/>
            <person name="Borevitz J."/>
            <person name="Derieg N."/>
            <person name="Yan J."/>
            <person name="Mihaltcheva S."/>
            <person name="Hayes R.D."/>
            <person name="Rokhsar D."/>
        </authorList>
    </citation>
    <scope>NUCLEOTIDE SEQUENCE [LARGE SCALE GENOMIC DNA]</scope>
    <source>
        <strain evidence="4">cv. Goldsmith</strain>
    </source>
</reference>
<feature type="transmembrane region" description="Helical" evidence="2">
    <location>
        <begin position="116"/>
        <end position="137"/>
    </location>
</feature>
<keyword evidence="2" id="KW-0472">Membrane</keyword>
<dbReference type="OrthoDB" id="640742at2759"/>
<dbReference type="Proteomes" id="UP000230069">
    <property type="component" value="Unassembled WGS sequence"/>
</dbReference>
<dbReference type="EMBL" id="KZ305051">
    <property type="protein sequence ID" value="PIA36264.1"/>
    <property type="molecule type" value="Genomic_DNA"/>
</dbReference>
<dbReference type="InParanoid" id="A0A2G5CYB6"/>
<keyword evidence="2" id="KW-0812">Transmembrane</keyword>
<feature type="transmembrane region" description="Helical" evidence="2">
    <location>
        <begin position="39"/>
        <end position="62"/>
    </location>
</feature>
<evidence type="ECO:0000313" key="4">
    <source>
        <dbReference type="Proteomes" id="UP000230069"/>
    </source>
</evidence>
<name>A0A2G5CYB6_AQUCA</name>
<dbReference type="InterPro" id="IPR007736">
    <property type="entry name" value="Caleosin-related"/>
</dbReference>
<keyword evidence="2" id="KW-1133">Transmembrane helix</keyword>
<dbReference type="GO" id="GO:0005509">
    <property type="term" value="F:calcium ion binding"/>
    <property type="evidence" value="ECO:0007669"/>
    <property type="project" value="TreeGrafter"/>
</dbReference>
<evidence type="ECO:0000256" key="1">
    <source>
        <dbReference type="ARBA" id="ARBA00006765"/>
    </source>
</evidence>
<evidence type="ECO:0000313" key="3">
    <source>
        <dbReference type="EMBL" id="PIA36264.1"/>
    </source>
</evidence>
<sequence length="265" mass="30470">MIMTTLWQQWLLRFQVLRISRFELTWRLSFPSPVIRPDLLASHSLSLGLLFFLNNIHFMFIVDLARALVCPDIEHPIGISAGKIKSQDMTVLQQHVAFFDRNGYGLVYPWETYQGLHAIGLNCILAVVATVVVHMIFSYCTSPRWIPSCFFPIYIQNVHRGKHGSDSGTYDTEGRFVPANFENMFSKYARTSPDKFTAREIWNMTQGNRNSYDIVGGLATKLEWAILYFLAKDEDGFVTKEVVRSCFDGSLLYQLEESKRHGHSQ</sequence>
<dbReference type="GO" id="GO:0004497">
    <property type="term" value="F:monooxygenase activity"/>
    <property type="evidence" value="ECO:0007669"/>
    <property type="project" value="TreeGrafter"/>
</dbReference>
<protein>
    <submittedName>
        <fullName evidence="3">Uncharacterized protein</fullName>
    </submittedName>
</protein>
<accession>A0A2G5CYB6</accession>
<comment type="similarity">
    <text evidence="1">Belongs to the caleosin family.</text>
</comment>
<gene>
    <name evidence="3" type="ORF">AQUCO_03400281v1</name>
</gene>
<dbReference type="AlphaFoldDB" id="A0A2G5CYB6"/>
<keyword evidence="4" id="KW-1185">Reference proteome</keyword>
<evidence type="ECO:0000256" key="2">
    <source>
        <dbReference type="SAM" id="Phobius"/>
    </source>
</evidence>
<proteinExistence type="inferred from homology"/>
<dbReference type="STRING" id="218851.A0A2G5CYB6"/>
<dbReference type="PANTHER" id="PTHR31495">
    <property type="entry name" value="PEROXYGENASE 3-RELATED"/>
    <property type="match status" value="1"/>
</dbReference>
<dbReference type="PANTHER" id="PTHR31495:SF20">
    <property type="entry name" value="CALEOSIN-RELATED FAMILY PROTEIN"/>
    <property type="match status" value="1"/>
</dbReference>
<organism evidence="3 4">
    <name type="scientific">Aquilegia coerulea</name>
    <name type="common">Rocky mountain columbine</name>
    <dbReference type="NCBI Taxonomy" id="218851"/>
    <lineage>
        <taxon>Eukaryota</taxon>
        <taxon>Viridiplantae</taxon>
        <taxon>Streptophyta</taxon>
        <taxon>Embryophyta</taxon>
        <taxon>Tracheophyta</taxon>
        <taxon>Spermatophyta</taxon>
        <taxon>Magnoliopsida</taxon>
        <taxon>Ranunculales</taxon>
        <taxon>Ranunculaceae</taxon>
        <taxon>Thalictroideae</taxon>
        <taxon>Aquilegia</taxon>
    </lineage>
</organism>
<dbReference type="Pfam" id="PF05042">
    <property type="entry name" value="Caleosin"/>
    <property type="match status" value="1"/>
</dbReference>